<evidence type="ECO:0000259" key="7">
    <source>
        <dbReference type="PROSITE" id="PS50850"/>
    </source>
</evidence>
<feature type="transmembrane region" description="Helical" evidence="6">
    <location>
        <begin position="409"/>
        <end position="428"/>
    </location>
</feature>
<keyword evidence="3 6" id="KW-1133">Transmembrane helix</keyword>
<proteinExistence type="predicted"/>
<dbReference type="GO" id="GO:0005886">
    <property type="term" value="C:plasma membrane"/>
    <property type="evidence" value="ECO:0007669"/>
    <property type="project" value="TreeGrafter"/>
</dbReference>
<dbReference type="PROSITE" id="PS50850">
    <property type="entry name" value="MFS"/>
    <property type="match status" value="1"/>
</dbReference>
<feature type="transmembrane region" description="Helical" evidence="6">
    <location>
        <begin position="473"/>
        <end position="495"/>
    </location>
</feature>
<evidence type="ECO:0000256" key="3">
    <source>
        <dbReference type="ARBA" id="ARBA00022989"/>
    </source>
</evidence>
<feature type="transmembrane region" description="Helical" evidence="6">
    <location>
        <begin position="440"/>
        <end position="461"/>
    </location>
</feature>
<dbReference type="InterPro" id="IPR020846">
    <property type="entry name" value="MFS_dom"/>
</dbReference>
<sequence>MDDTKERRLQGSFSAASRPEEDCQNIAATLGSRDSLDRDEFPSSGVEDLEKASESFPPEPTPEKRFDADIDWTPYLVEFEGPNDPLNPKNWKKSKRWAITAAMGMMTFVVTFASSVFSVAIEQVSEEYGIGSITATLGVSLFLLGFVFGPVFFGPASEAYGRRLPLFLGYFAFAIFQIPVAVARNVETVMLGRFFGGFFASAPLAVVGGALADLWNPVERAYGVCIFALGAFAGPVAGPIMGSFITQSHLGWRWTAWITLIMAALFGIIGFFVIPESSAPRILQIRASEIRYQTKNWAVHSKADETRLTLNTVANVYLLRPWKMIVKEPILALMTAYMSFIYGILYLLFAAYPISFSEVRGWSPGIASLPFASFVVGVVMGSILIAYSTATNFKRSFEKHGKPVPEERLPPMIAGAIILPVGLFWFAWTSNPNITWVPQVLASALIGMGCVVTFWQGMNYLIDCYGPLSNSAIAINTFIRSIAGAGFPLFAPAMYHKLGVAWATSLLAFLCVAFAPVPILFYIYGARVRAWSKFVPTT</sequence>
<feature type="transmembrane region" description="Helical" evidence="6">
    <location>
        <begin position="97"/>
        <end position="121"/>
    </location>
</feature>
<feature type="transmembrane region" description="Helical" evidence="6">
    <location>
        <begin position="501"/>
        <end position="524"/>
    </location>
</feature>
<dbReference type="InterPro" id="IPR036259">
    <property type="entry name" value="MFS_trans_sf"/>
</dbReference>
<gene>
    <name evidence="8" type="ORF">K402DRAFT_340384</name>
</gene>
<name>A0A6G1GNB3_9PEZI</name>
<dbReference type="PANTHER" id="PTHR23502:SF47">
    <property type="entry name" value="MAJOR FACILITATOR SUPERFAMILY (MFS) PROFILE DOMAIN-CONTAINING PROTEIN-RELATED"/>
    <property type="match status" value="1"/>
</dbReference>
<dbReference type="Gene3D" id="1.20.1250.20">
    <property type="entry name" value="MFS general substrate transporter like domains"/>
    <property type="match status" value="1"/>
</dbReference>
<feature type="transmembrane region" description="Helical" evidence="6">
    <location>
        <begin position="330"/>
        <end position="354"/>
    </location>
</feature>
<dbReference type="SUPFAM" id="SSF103473">
    <property type="entry name" value="MFS general substrate transporter"/>
    <property type="match status" value="1"/>
</dbReference>
<feature type="transmembrane region" description="Helical" evidence="6">
    <location>
        <begin position="164"/>
        <end position="182"/>
    </location>
</feature>
<evidence type="ECO:0000256" key="1">
    <source>
        <dbReference type="ARBA" id="ARBA00004141"/>
    </source>
</evidence>
<dbReference type="Proteomes" id="UP000800041">
    <property type="component" value="Unassembled WGS sequence"/>
</dbReference>
<dbReference type="CDD" id="cd17323">
    <property type="entry name" value="MFS_Tpo1_MDR_like"/>
    <property type="match status" value="1"/>
</dbReference>
<feature type="transmembrane region" description="Helical" evidence="6">
    <location>
        <begin position="133"/>
        <end position="152"/>
    </location>
</feature>
<dbReference type="FunFam" id="1.20.1250.20:FF:000011">
    <property type="entry name" value="MFS multidrug transporter, putative"/>
    <property type="match status" value="1"/>
</dbReference>
<protein>
    <submittedName>
        <fullName evidence="8">Citrinin biosynthesis transporter CtnC</fullName>
    </submittedName>
</protein>
<evidence type="ECO:0000256" key="6">
    <source>
        <dbReference type="SAM" id="Phobius"/>
    </source>
</evidence>
<feature type="transmembrane region" description="Helical" evidence="6">
    <location>
        <begin position="254"/>
        <end position="274"/>
    </location>
</feature>
<dbReference type="GO" id="GO:0022857">
    <property type="term" value="F:transmembrane transporter activity"/>
    <property type="evidence" value="ECO:0007669"/>
    <property type="project" value="InterPro"/>
</dbReference>
<evidence type="ECO:0000313" key="8">
    <source>
        <dbReference type="EMBL" id="KAF1982411.1"/>
    </source>
</evidence>
<dbReference type="OrthoDB" id="446368at2759"/>
<comment type="subcellular location">
    <subcellularLocation>
        <location evidence="1">Membrane</location>
        <topology evidence="1">Multi-pass membrane protein</topology>
    </subcellularLocation>
</comment>
<evidence type="ECO:0000256" key="4">
    <source>
        <dbReference type="ARBA" id="ARBA00023136"/>
    </source>
</evidence>
<feature type="transmembrane region" description="Helical" evidence="6">
    <location>
        <begin position="221"/>
        <end position="242"/>
    </location>
</feature>
<feature type="transmembrane region" description="Helical" evidence="6">
    <location>
        <begin position="366"/>
        <end position="388"/>
    </location>
</feature>
<keyword evidence="4 6" id="KW-0472">Membrane</keyword>
<dbReference type="AlphaFoldDB" id="A0A6G1GNB3"/>
<reference evidence="8" key="1">
    <citation type="journal article" date="2020" name="Stud. Mycol.">
        <title>101 Dothideomycetes genomes: a test case for predicting lifestyles and emergence of pathogens.</title>
        <authorList>
            <person name="Haridas S."/>
            <person name="Albert R."/>
            <person name="Binder M."/>
            <person name="Bloem J."/>
            <person name="Labutti K."/>
            <person name="Salamov A."/>
            <person name="Andreopoulos B."/>
            <person name="Baker S."/>
            <person name="Barry K."/>
            <person name="Bills G."/>
            <person name="Bluhm B."/>
            <person name="Cannon C."/>
            <person name="Castanera R."/>
            <person name="Culley D."/>
            <person name="Daum C."/>
            <person name="Ezra D."/>
            <person name="Gonzalez J."/>
            <person name="Henrissat B."/>
            <person name="Kuo A."/>
            <person name="Liang C."/>
            <person name="Lipzen A."/>
            <person name="Lutzoni F."/>
            <person name="Magnuson J."/>
            <person name="Mondo S."/>
            <person name="Nolan M."/>
            <person name="Ohm R."/>
            <person name="Pangilinan J."/>
            <person name="Park H.-J."/>
            <person name="Ramirez L."/>
            <person name="Alfaro M."/>
            <person name="Sun H."/>
            <person name="Tritt A."/>
            <person name="Yoshinaga Y."/>
            <person name="Zwiers L.-H."/>
            <person name="Turgeon B."/>
            <person name="Goodwin S."/>
            <person name="Spatafora J."/>
            <person name="Crous P."/>
            <person name="Grigoriev I."/>
        </authorList>
    </citation>
    <scope>NUCLEOTIDE SEQUENCE</scope>
    <source>
        <strain evidence="8">CBS 113979</strain>
    </source>
</reference>
<feature type="domain" description="Major facilitator superfamily (MFS) profile" evidence="7">
    <location>
        <begin position="99"/>
        <end position="530"/>
    </location>
</feature>
<accession>A0A6G1GNB3</accession>
<evidence type="ECO:0000256" key="2">
    <source>
        <dbReference type="ARBA" id="ARBA00022692"/>
    </source>
</evidence>
<dbReference type="InterPro" id="IPR011701">
    <property type="entry name" value="MFS"/>
</dbReference>
<keyword evidence="2 6" id="KW-0812">Transmembrane</keyword>
<feature type="transmembrane region" description="Helical" evidence="6">
    <location>
        <begin position="194"/>
        <end position="214"/>
    </location>
</feature>
<organism evidence="8 9">
    <name type="scientific">Aulographum hederae CBS 113979</name>
    <dbReference type="NCBI Taxonomy" id="1176131"/>
    <lineage>
        <taxon>Eukaryota</taxon>
        <taxon>Fungi</taxon>
        <taxon>Dikarya</taxon>
        <taxon>Ascomycota</taxon>
        <taxon>Pezizomycotina</taxon>
        <taxon>Dothideomycetes</taxon>
        <taxon>Pleosporomycetidae</taxon>
        <taxon>Aulographales</taxon>
        <taxon>Aulographaceae</taxon>
    </lineage>
</organism>
<feature type="region of interest" description="Disordered" evidence="5">
    <location>
        <begin position="1"/>
        <end position="64"/>
    </location>
</feature>
<dbReference type="Pfam" id="PF07690">
    <property type="entry name" value="MFS_1"/>
    <property type="match status" value="1"/>
</dbReference>
<evidence type="ECO:0000313" key="9">
    <source>
        <dbReference type="Proteomes" id="UP000800041"/>
    </source>
</evidence>
<dbReference type="EMBL" id="ML977184">
    <property type="protein sequence ID" value="KAF1982411.1"/>
    <property type="molecule type" value="Genomic_DNA"/>
</dbReference>
<evidence type="ECO:0000256" key="5">
    <source>
        <dbReference type="SAM" id="MobiDB-lite"/>
    </source>
</evidence>
<dbReference type="PANTHER" id="PTHR23502">
    <property type="entry name" value="MAJOR FACILITATOR SUPERFAMILY"/>
    <property type="match status" value="1"/>
</dbReference>
<keyword evidence="9" id="KW-1185">Reference proteome</keyword>